<sequence>MSERFDGRAPDELRTISITPNFTDMPAASVLVRFGRTTVMCTASIDKSVPRWMDKPGNTRGWVTGEYSMLPGATDPRFRREVHRGGLSGRTQEIQRLIGRSLRAVTDLEKLGPRTIYLDCDVLQADGGTRTASITGAYVALALACEKLLAEALIDEVPLNDSVAAISCGIVEGRALLDLPYVEDSAADVDMNVVMTGSGRLIEVQGTGEEATFSRAELNALLDLAEKGIGELTAMQNDVLPERLHFK</sequence>
<dbReference type="EC" id="2.7.7.56" evidence="6"/>
<evidence type="ECO:0000256" key="2">
    <source>
        <dbReference type="ARBA" id="ARBA00022552"/>
    </source>
</evidence>
<dbReference type="SUPFAM" id="SSF54211">
    <property type="entry name" value="Ribosomal protein S5 domain 2-like"/>
    <property type="match status" value="1"/>
</dbReference>
<feature type="domain" description="Exoribonuclease phosphorolytic" evidence="7">
    <location>
        <begin position="12"/>
        <end position="144"/>
    </location>
</feature>
<evidence type="ECO:0000256" key="6">
    <source>
        <dbReference type="HAMAP-Rule" id="MF_00564"/>
    </source>
</evidence>
<evidence type="ECO:0000256" key="4">
    <source>
        <dbReference type="ARBA" id="ARBA00022694"/>
    </source>
</evidence>
<keyword evidence="3 6" id="KW-0820">tRNA-binding</keyword>
<dbReference type="GO" id="GO:0008033">
    <property type="term" value="P:tRNA processing"/>
    <property type="evidence" value="ECO:0007669"/>
    <property type="project" value="UniProtKB-UniRule"/>
</dbReference>
<dbReference type="PROSITE" id="PS01277">
    <property type="entry name" value="RIBONUCLEASE_PH"/>
    <property type="match status" value="1"/>
</dbReference>
<evidence type="ECO:0000256" key="1">
    <source>
        <dbReference type="ARBA" id="ARBA00006678"/>
    </source>
</evidence>
<comment type="catalytic activity">
    <reaction evidence="6">
        <text>tRNA(n+1) + phosphate = tRNA(n) + a ribonucleoside 5'-diphosphate</text>
        <dbReference type="Rhea" id="RHEA:10628"/>
        <dbReference type="Rhea" id="RHEA-COMP:17343"/>
        <dbReference type="Rhea" id="RHEA-COMP:17344"/>
        <dbReference type="ChEBI" id="CHEBI:43474"/>
        <dbReference type="ChEBI" id="CHEBI:57930"/>
        <dbReference type="ChEBI" id="CHEBI:173114"/>
        <dbReference type="EC" id="2.7.7.56"/>
    </reaction>
</comment>
<evidence type="ECO:0000259" key="8">
    <source>
        <dbReference type="Pfam" id="PF03725"/>
    </source>
</evidence>
<dbReference type="EMBL" id="VOSM01000007">
    <property type="protein sequence ID" value="TXD35994.1"/>
    <property type="molecule type" value="Genomic_DNA"/>
</dbReference>
<keyword evidence="6 9" id="KW-0548">Nucleotidyltransferase</keyword>
<keyword evidence="2 6" id="KW-0698">rRNA processing</keyword>
<keyword evidence="6 9" id="KW-0808">Transferase</keyword>
<keyword evidence="4 6" id="KW-0819">tRNA processing</keyword>
<reference evidence="9 10" key="1">
    <citation type="submission" date="2019-08" db="EMBL/GenBank/DDBJ databases">
        <title>Bradymonadales sp. TMQ4.</title>
        <authorList>
            <person name="Liang Q."/>
        </authorList>
    </citation>
    <scope>NUCLEOTIDE SEQUENCE [LARGE SCALE GENOMIC DNA]</scope>
    <source>
        <strain evidence="9 10">TMQ4</strain>
    </source>
</reference>
<dbReference type="CDD" id="cd11362">
    <property type="entry name" value="RNase_PH_bact"/>
    <property type="match status" value="1"/>
</dbReference>
<dbReference type="OrthoDB" id="9802265at2"/>
<feature type="domain" description="Exoribonuclease phosphorolytic" evidence="8">
    <location>
        <begin position="162"/>
        <end position="228"/>
    </location>
</feature>
<dbReference type="GO" id="GO:0009022">
    <property type="term" value="F:tRNA nucleotidyltransferase activity"/>
    <property type="evidence" value="ECO:0007669"/>
    <property type="project" value="UniProtKB-UniRule"/>
</dbReference>
<dbReference type="PANTHER" id="PTHR11953">
    <property type="entry name" value="EXOSOME COMPLEX COMPONENT"/>
    <property type="match status" value="1"/>
</dbReference>
<dbReference type="InterPro" id="IPR001247">
    <property type="entry name" value="ExoRNase_PH_dom1"/>
</dbReference>
<protein>
    <recommendedName>
        <fullName evidence="6">Ribonuclease PH</fullName>
        <shortName evidence="6">RNase PH</shortName>
        <ecNumber evidence="6">2.7.7.56</ecNumber>
    </recommendedName>
    <alternativeName>
        <fullName evidence="6">tRNA nucleotidyltransferase</fullName>
    </alternativeName>
</protein>
<dbReference type="SUPFAM" id="SSF55666">
    <property type="entry name" value="Ribonuclease PH domain 2-like"/>
    <property type="match status" value="1"/>
</dbReference>
<comment type="caution">
    <text evidence="9">The sequence shown here is derived from an EMBL/GenBank/DDBJ whole genome shotgun (WGS) entry which is preliminary data.</text>
</comment>
<feature type="binding site" evidence="6">
    <location>
        <begin position="128"/>
        <end position="130"/>
    </location>
    <ligand>
        <name>phosphate</name>
        <dbReference type="ChEBI" id="CHEBI:43474"/>
        <note>substrate</note>
    </ligand>
</feature>
<dbReference type="InterPro" id="IPR027408">
    <property type="entry name" value="PNPase/RNase_PH_dom_sf"/>
</dbReference>
<organism evidence="9 10">
    <name type="scientific">Lujinxingia vulgaris</name>
    <dbReference type="NCBI Taxonomy" id="2600176"/>
    <lineage>
        <taxon>Bacteria</taxon>
        <taxon>Deltaproteobacteria</taxon>
        <taxon>Bradymonadales</taxon>
        <taxon>Lujinxingiaceae</taxon>
        <taxon>Lujinxingia</taxon>
    </lineage>
</organism>
<comment type="function">
    <text evidence="6">Phosphorolytic 3'-5' exoribonuclease that plays an important role in tRNA 3'-end maturation. Removes nucleotide residues following the 3'-CCA terminus of tRNAs; can also add nucleotides to the ends of RNA molecules by using nucleoside diphosphates as substrates, but this may not be physiologically important. Probably plays a role in initiation of 16S rRNA degradation (leading to ribosome degradation) during starvation.</text>
</comment>
<dbReference type="Pfam" id="PF01138">
    <property type="entry name" value="RNase_PH"/>
    <property type="match status" value="1"/>
</dbReference>
<dbReference type="InterPro" id="IPR020568">
    <property type="entry name" value="Ribosomal_Su5_D2-typ_SF"/>
</dbReference>
<proteinExistence type="inferred from homology"/>
<dbReference type="Pfam" id="PF03725">
    <property type="entry name" value="RNase_PH_C"/>
    <property type="match status" value="1"/>
</dbReference>
<dbReference type="PANTHER" id="PTHR11953:SF0">
    <property type="entry name" value="EXOSOME COMPLEX COMPONENT RRP41"/>
    <property type="match status" value="1"/>
</dbReference>
<dbReference type="InterPro" id="IPR002381">
    <property type="entry name" value="RNase_PH_bac-type"/>
</dbReference>
<evidence type="ECO:0000256" key="5">
    <source>
        <dbReference type="ARBA" id="ARBA00022884"/>
    </source>
</evidence>
<gene>
    <name evidence="6" type="primary">rph</name>
    <name evidence="9" type="ORF">FRC98_15090</name>
</gene>
<dbReference type="RefSeq" id="WP_146982271.1">
    <property type="nucleotide sequence ID" value="NZ_VOSM01000007.1"/>
</dbReference>
<dbReference type="GO" id="GO:0000175">
    <property type="term" value="F:3'-5'-RNA exonuclease activity"/>
    <property type="evidence" value="ECO:0007669"/>
    <property type="project" value="UniProtKB-UniRule"/>
</dbReference>
<dbReference type="AlphaFoldDB" id="A0A5C6X9X1"/>
<dbReference type="Gene3D" id="3.30.230.70">
    <property type="entry name" value="GHMP Kinase, N-terminal domain"/>
    <property type="match status" value="1"/>
</dbReference>
<evidence type="ECO:0000259" key="7">
    <source>
        <dbReference type="Pfam" id="PF01138"/>
    </source>
</evidence>
<keyword evidence="10" id="KW-1185">Reference proteome</keyword>
<dbReference type="InterPro" id="IPR036345">
    <property type="entry name" value="ExoRNase_PH_dom2_sf"/>
</dbReference>
<dbReference type="NCBIfam" id="TIGR01966">
    <property type="entry name" value="RNasePH"/>
    <property type="match status" value="1"/>
</dbReference>
<evidence type="ECO:0000256" key="3">
    <source>
        <dbReference type="ARBA" id="ARBA00022555"/>
    </source>
</evidence>
<dbReference type="HAMAP" id="MF_00564">
    <property type="entry name" value="RNase_PH"/>
    <property type="match status" value="1"/>
</dbReference>
<comment type="subunit">
    <text evidence="6">Homohexameric ring arranged as a trimer of dimers.</text>
</comment>
<comment type="similarity">
    <text evidence="1 6">Belongs to the RNase PH family.</text>
</comment>
<feature type="binding site" evidence="6">
    <location>
        <position position="90"/>
    </location>
    <ligand>
        <name>phosphate</name>
        <dbReference type="ChEBI" id="CHEBI:43474"/>
        <note>substrate</note>
    </ligand>
</feature>
<dbReference type="GO" id="GO:0031125">
    <property type="term" value="P:rRNA 3'-end processing"/>
    <property type="evidence" value="ECO:0007669"/>
    <property type="project" value="UniProtKB-ARBA"/>
</dbReference>
<dbReference type="GO" id="GO:0016075">
    <property type="term" value="P:rRNA catabolic process"/>
    <property type="evidence" value="ECO:0007669"/>
    <property type="project" value="UniProtKB-UniRule"/>
</dbReference>
<keyword evidence="5" id="KW-0694">RNA-binding</keyword>
<evidence type="ECO:0000313" key="9">
    <source>
        <dbReference type="EMBL" id="TXD35994.1"/>
    </source>
</evidence>
<dbReference type="GO" id="GO:0000049">
    <property type="term" value="F:tRNA binding"/>
    <property type="evidence" value="ECO:0007669"/>
    <property type="project" value="UniProtKB-UniRule"/>
</dbReference>
<dbReference type="FunFam" id="3.30.230.70:FF:000003">
    <property type="entry name" value="Ribonuclease PH"/>
    <property type="match status" value="1"/>
</dbReference>
<dbReference type="InterPro" id="IPR018336">
    <property type="entry name" value="RNase_PH_CS"/>
</dbReference>
<dbReference type="Proteomes" id="UP000321412">
    <property type="component" value="Unassembled WGS sequence"/>
</dbReference>
<dbReference type="InterPro" id="IPR015847">
    <property type="entry name" value="ExoRNase_PH_dom2"/>
</dbReference>
<dbReference type="InterPro" id="IPR050080">
    <property type="entry name" value="RNase_PH"/>
</dbReference>
<accession>A0A5C6X9X1</accession>
<name>A0A5C6X9X1_9DELT</name>
<evidence type="ECO:0000313" key="10">
    <source>
        <dbReference type="Proteomes" id="UP000321412"/>
    </source>
</evidence>